<evidence type="ECO:0000313" key="3">
    <source>
        <dbReference type="Proteomes" id="UP000186583"/>
    </source>
</evidence>
<keyword evidence="3" id="KW-1185">Reference proteome</keyword>
<evidence type="ECO:0008006" key="4">
    <source>
        <dbReference type="Google" id="ProtNLM"/>
    </source>
</evidence>
<dbReference type="OrthoDB" id="4868994at2759"/>
<organism evidence="2 3">
    <name type="scientific">Colletotrichum chlorophyti</name>
    <dbReference type="NCBI Taxonomy" id="708187"/>
    <lineage>
        <taxon>Eukaryota</taxon>
        <taxon>Fungi</taxon>
        <taxon>Dikarya</taxon>
        <taxon>Ascomycota</taxon>
        <taxon>Pezizomycotina</taxon>
        <taxon>Sordariomycetes</taxon>
        <taxon>Hypocreomycetidae</taxon>
        <taxon>Glomerellales</taxon>
        <taxon>Glomerellaceae</taxon>
        <taxon>Colletotrichum</taxon>
    </lineage>
</organism>
<dbReference type="AlphaFoldDB" id="A0A1Q8RSZ6"/>
<protein>
    <recommendedName>
        <fullName evidence="4">Altered inheritance of mitochondria protein 19-like protein</fullName>
    </recommendedName>
</protein>
<keyword evidence="1" id="KW-0472">Membrane</keyword>
<dbReference type="STRING" id="708187.A0A1Q8RSZ6"/>
<comment type="caution">
    <text evidence="2">The sequence shown here is derived from an EMBL/GenBank/DDBJ whole genome shotgun (WGS) entry which is preliminary data.</text>
</comment>
<feature type="transmembrane region" description="Helical" evidence="1">
    <location>
        <begin position="73"/>
        <end position="89"/>
    </location>
</feature>
<dbReference type="Proteomes" id="UP000186583">
    <property type="component" value="Unassembled WGS sequence"/>
</dbReference>
<dbReference type="EMBL" id="MPGH01000101">
    <property type="protein sequence ID" value="OLN87293.1"/>
    <property type="molecule type" value="Genomic_DNA"/>
</dbReference>
<gene>
    <name evidence="2" type="ORF">CCHL11_03703</name>
</gene>
<evidence type="ECO:0000313" key="2">
    <source>
        <dbReference type="EMBL" id="OLN87293.1"/>
    </source>
</evidence>
<accession>A0A1Q8RSZ6</accession>
<proteinExistence type="predicted"/>
<keyword evidence="1" id="KW-0812">Transmembrane</keyword>
<reference evidence="2 3" key="1">
    <citation type="submission" date="2016-11" db="EMBL/GenBank/DDBJ databases">
        <title>Draft Genome Assembly of Colletotrichum chlorophyti a pathogen of herbaceous plants.</title>
        <authorList>
            <person name="Gan P."/>
            <person name="Narusaka M."/>
            <person name="Tsushima A."/>
            <person name="Narusaka Y."/>
            <person name="Takano Y."/>
            <person name="Shirasu K."/>
        </authorList>
    </citation>
    <scope>NUCLEOTIDE SEQUENCE [LARGE SCALE GENOMIC DNA]</scope>
    <source>
        <strain evidence="2 3">NTL11</strain>
    </source>
</reference>
<keyword evidence="1" id="KW-1133">Transmembrane helix</keyword>
<name>A0A1Q8RSZ6_9PEZI</name>
<evidence type="ECO:0000256" key="1">
    <source>
        <dbReference type="SAM" id="Phobius"/>
    </source>
</evidence>
<sequence>MASSNEASGNGGEAKSSFLSTVREYGTNPLPPAIHAIFIAALHGRPLKILPFSFAPALLFSSYVNLAGFYTDSAGFTCALSGLYALLALRRRQPLRSKFTARGLVRGTAIGMGFANSAAGGWVYATGDRKKDEAERKARNRWGGDS</sequence>